<evidence type="ECO:0000256" key="1">
    <source>
        <dbReference type="ARBA" id="ARBA00009993"/>
    </source>
</evidence>
<dbReference type="EMBL" id="CADEPM010000010">
    <property type="protein sequence ID" value="CAB3410189.1"/>
    <property type="molecule type" value="Genomic_DNA"/>
</dbReference>
<comment type="caution">
    <text evidence="6">The sequence shown here is derived from an EMBL/GenBank/DDBJ whole genome shotgun (WGS) entry which is preliminary data.</text>
</comment>
<dbReference type="InterPro" id="IPR001232">
    <property type="entry name" value="SKP1-like"/>
</dbReference>
<evidence type="ECO:0000256" key="2">
    <source>
        <dbReference type="ARBA" id="ARBA00022786"/>
    </source>
</evidence>
<organism evidence="6 7">
    <name type="scientific">Caenorhabditis bovis</name>
    <dbReference type="NCBI Taxonomy" id="2654633"/>
    <lineage>
        <taxon>Eukaryota</taxon>
        <taxon>Metazoa</taxon>
        <taxon>Ecdysozoa</taxon>
        <taxon>Nematoda</taxon>
        <taxon>Chromadorea</taxon>
        <taxon>Rhabditida</taxon>
        <taxon>Rhabditina</taxon>
        <taxon>Rhabditomorpha</taxon>
        <taxon>Rhabditoidea</taxon>
        <taxon>Rhabditidae</taxon>
        <taxon>Peloderinae</taxon>
        <taxon>Caenorhabditis</taxon>
    </lineage>
</organism>
<dbReference type="SUPFAM" id="SSF54695">
    <property type="entry name" value="POZ domain"/>
    <property type="match status" value="1"/>
</dbReference>
<name>A0A8S1FBX3_9PELO</name>
<dbReference type="InterPro" id="IPR016073">
    <property type="entry name" value="Skp1_comp_POZ"/>
</dbReference>
<evidence type="ECO:0000313" key="7">
    <source>
        <dbReference type="Proteomes" id="UP000494206"/>
    </source>
</evidence>
<dbReference type="InterPro" id="IPR036296">
    <property type="entry name" value="SKP1-like_dim_sf"/>
</dbReference>
<dbReference type="PIRSF" id="PIRSF028729">
    <property type="entry name" value="E3_ubiquit_lig_SCF_Skp"/>
    <property type="match status" value="1"/>
</dbReference>
<comment type="pathway">
    <text evidence="3">Protein modification; protein ubiquitination.</text>
</comment>
<dbReference type="Gene3D" id="3.30.710.10">
    <property type="entry name" value="Potassium Channel Kv1.1, Chain A"/>
    <property type="match status" value="1"/>
</dbReference>
<dbReference type="InterPro" id="IPR016897">
    <property type="entry name" value="SKP1"/>
</dbReference>
<dbReference type="Pfam" id="PF01466">
    <property type="entry name" value="Skp1"/>
    <property type="match status" value="1"/>
</dbReference>
<gene>
    <name evidence="6" type="ORF">CBOVIS_LOCUS11746</name>
</gene>
<feature type="domain" description="SKP1 component POZ" evidence="5">
    <location>
        <begin position="11"/>
        <end position="75"/>
    </location>
</feature>
<keyword evidence="2 3" id="KW-0833">Ubl conjugation pathway</keyword>
<evidence type="ECO:0000259" key="4">
    <source>
        <dbReference type="Pfam" id="PF01466"/>
    </source>
</evidence>
<sequence>MAASTSGEQRIIKLESSEGHRFEVTHKVISQSRTVRNLLDALGMDSSNAEETIPLLNVPTEILRLVLVWCEKHQNDSPSNAKKEADMSDEEKKWEEEFFRVEQPILFELVSAANYMDVQSLLDASCKAIAQLIKGKTPEEIRQTFNIKNDLTKEEEEQISLENAWCFE</sequence>
<dbReference type="PANTHER" id="PTHR11165">
    <property type="entry name" value="SKP1"/>
    <property type="match status" value="1"/>
</dbReference>
<protein>
    <recommendedName>
        <fullName evidence="3">Skp1-related protein</fullName>
    </recommendedName>
</protein>
<evidence type="ECO:0000259" key="5">
    <source>
        <dbReference type="Pfam" id="PF03931"/>
    </source>
</evidence>
<dbReference type="SUPFAM" id="SSF81382">
    <property type="entry name" value="Skp1 dimerisation domain-like"/>
    <property type="match status" value="1"/>
</dbReference>
<dbReference type="AlphaFoldDB" id="A0A8S1FBX3"/>
<comment type="similarity">
    <text evidence="1 3">Belongs to the SKP1 family.</text>
</comment>
<keyword evidence="7" id="KW-1185">Reference proteome</keyword>
<feature type="domain" description="SKP1 component dimerisation" evidence="4">
    <location>
        <begin position="119"/>
        <end position="166"/>
    </location>
</feature>
<dbReference type="Proteomes" id="UP000494206">
    <property type="component" value="Unassembled WGS sequence"/>
</dbReference>
<dbReference type="InterPro" id="IPR011333">
    <property type="entry name" value="SKP1/BTB/POZ_sf"/>
</dbReference>
<dbReference type="InterPro" id="IPR016072">
    <property type="entry name" value="Skp1_comp_dimer"/>
</dbReference>
<evidence type="ECO:0000313" key="6">
    <source>
        <dbReference type="EMBL" id="CAB3410189.1"/>
    </source>
</evidence>
<proteinExistence type="inferred from homology"/>
<accession>A0A8S1FBX3</accession>
<dbReference type="Pfam" id="PF03931">
    <property type="entry name" value="Skp1_POZ"/>
    <property type="match status" value="1"/>
</dbReference>
<evidence type="ECO:0000256" key="3">
    <source>
        <dbReference type="PIRNR" id="PIRNR028729"/>
    </source>
</evidence>
<dbReference type="FunFam" id="3.30.710.10:FF:000026">
    <property type="entry name" value="E3 ubiquitin ligase complex SCF subunit"/>
    <property type="match status" value="1"/>
</dbReference>
<dbReference type="SMART" id="SM00512">
    <property type="entry name" value="Skp1"/>
    <property type="match status" value="1"/>
</dbReference>
<reference evidence="6 7" key="1">
    <citation type="submission" date="2020-04" db="EMBL/GenBank/DDBJ databases">
        <authorList>
            <person name="Laetsch R D."/>
            <person name="Stevens L."/>
            <person name="Kumar S."/>
            <person name="Blaxter L. M."/>
        </authorList>
    </citation>
    <scope>NUCLEOTIDE SEQUENCE [LARGE SCALE GENOMIC DNA]</scope>
</reference>
<dbReference type="OrthoDB" id="5786141at2759"/>
<comment type="function">
    <text evidence="3">Probable essential component of SCF (SKP1-CUL1-F-box protein) E3 ubiquitin-protein ligase complexes, which mediate the ubiquitination and subsequent proteasomal degradation of target proteins. Regulates cell proliferation during embryonic and larval development.</text>
</comment>
<dbReference type="GO" id="GO:0006511">
    <property type="term" value="P:ubiquitin-dependent protein catabolic process"/>
    <property type="evidence" value="ECO:0007669"/>
    <property type="project" value="InterPro"/>
</dbReference>